<comment type="similarity">
    <text evidence="4">Belongs to the glutamate--cysteine ligase type 2 family. YbdK subfamily.</text>
</comment>
<evidence type="ECO:0000256" key="2">
    <source>
        <dbReference type="ARBA" id="ARBA00022741"/>
    </source>
</evidence>
<dbReference type="InterPro" id="IPR014746">
    <property type="entry name" value="Gln_synth/guanido_kin_cat_dom"/>
</dbReference>
<dbReference type="InterPro" id="IPR050141">
    <property type="entry name" value="GCL_type2/YbdK_subfam"/>
</dbReference>
<keyword evidence="3 4" id="KW-0067">ATP-binding</keyword>
<dbReference type="OrthoDB" id="9769628at2"/>
<protein>
    <recommendedName>
        <fullName evidence="4">Putative glutamate--cysteine ligase 2</fullName>
        <ecNumber evidence="4">6.3.2.2</ecNumber>
    </recommendedName>
    <alternativeName>
        <fullName evidence="4">Gamma-glutamylcysteine synthetase 2</fullName>
        <shortName evidence="4">GCS 2</shortName>
        <shortName evidence="4">Gamma-GCS 2</shortName>
    </alternativeName>
</protein>
<dbReference type="EMBL" id="FNVA01000001">
    <property type="protein sequence ID" value="SEF58400.1"/>
    <property type="molecule type" value="Genomic_DNA"/>
</dbReference>
<gene>
    <name evidence="5" type="ORF">SAMN05421819_0496</name>
</gene>
<evidence type="ECO:0000256" key="4">
    <source>
        <dbReference type="HAMAP-Rule" id="MF_01609"/>
    </source>
</evidence>
<dbReference type="Pfam" id="PF04107">
    <property type="entry name" value="GCS2"/>
    <property type="match status" value="1"/>
</dbReference>
<evidence type="ECO:0000256" key="3">
    <source>
        <dbReference type="ARBA" id="ARBA00022840"/>
    </source>
</evidence>
<dbReference type="InterPro" id="IPR006336">
    <property type="entry name" value="GCS2"/>
</dbReference>
<dbReference type="InterPro" id="IPR011793">
    <property type="entry name" value="YbdK"/>
</dbReference>
<dbReference type="GO" id="GO:0042398">
    <property type="term" value="P:modified amino acid biosynthetic process"/>
    <property type="evidence" value="ECO:0007669"/>
    <property type="project" value="InterPro"/>
</dbReference>
<name>A0A1H5T6J2_9BACT</name>
<accession>A0A1H5T6J2</accession>
<dbReference type="SUPFAM" id="SSF55931">
    <property type="entry name" value="Glutamine synthetase/guanido kinase"/>
    <property type="match status" value="1"/>
</dbReference>
<sequence>MRPSFTLGIEEEYQTIDPVTRDLRSHVATEMLEHGKLQLQERVKAEMHQSVVEVGTRVCHNIEEAREDLYDLRRSMIRLAEEHGLVLVAGATHPFADWRQQEIYPDPRYAKVVEDLQLVARSNLIFGLHVHVGIEDKESAIRVMNSMRYFLPHILALSTNSPFWLGMETGYKSYRAKVFENFPRTNIPDEFATYSEFEAYVNLLIKTNTIDNAKKIWWDIRPHPYFSTIEVRICDIPLRAEESIAIAALIQATACTLWKLHARNMDFRRYSRALLMENKFRAVRYGLEGKLIDFGKQLEVPEHDLIHEYLAFVEDAVDELGSREAINYIRQMLRQGSGADRQLKVWRETGDLKKVVDFMAEETRAGL</sequence>
<dbReference type="Proteomes" id="UP000236728">
    <property type="component" value="Unassembled WGS sequence"/>
</dbReference>
<evidence type="ECO:0000313" key="5">
    <source>
        <dbReference type="EMBL" id="SEF58400.1"/>
    </source>
</evidence>
<dbReference type="NCBIfam" id="NF010039">
    <property type="entry name" value="PRK13515.1"/>
    <property type="match status" value="1"/>
</dbReference>
<organism evidence="5 6">
    <name type="scientific">Bryocella elongata</name>
    <dbReference type="NCBI Taxonomy" id="863522"/>
    <lineage>
        <taxon>Bacteria</taxon>
        <taxon>Pseudomonadati</taxon>
        <taxon>Acidobacteriota</taxon>
        <taxon>Terriglobia</taxon>
        <taxon>Terriglobales</taxon>
        <taxon>Acidobacteriaceae</taxon>
        <taxon>Bryocella</taxon>
    </lineage>
</organism>
<dbReference type="EC" id="6.3.2.2" evidence="4"/>
<dbReference type="PANTHER" id="PTHR36510">
    <property type="entry name" value="GLUTAMATE--CYSTEINE LIGASE 2-RELATED"/>
    <property type="match status" value="1"/>
</dbReference>
<comment type="catalytic activity">
    <reaction evidence="4">
        <text>L-cysteine + L-glutamate + ATP = gamma-L-glutamyl-L-cysteine + ADP + phosphate + H(+)</text>
        <dbReference type="Rhea" id="RHEA:13285"/>
        <dbReference type="ChEBI" id="CHEBI:15378"/>
        <dbReference type="ChEBI" id="CHEBI:29985"/>
        <dbReference type="ChEBI" id="CHEBI:30616"/>
        <dbReference type="ChEBI" id="CHEBI:35235"/>
        <dbReference type="ChEBI" id="CHEBI:43474"/>
        <dbReference type="ChEBI" id="CHEBI:58173"/>
        <dbReference type="ChEBI" id="CHEBI:456216"/>
        <dbReference type="EC" id="6.3.2.2"/>
    </reaction>
</comment>
<evidence type="ECO:0000313" key="6">
    <source>
        <dbReference type="Proteomes" id="UP000236728"/>
    </source>
</evidence>
<dbReference type="PANTHER" id="PTHR36510:SF1">
    <property type="entry name" value="GLUTAMATE--CYSTEINE LIGASE 2-RELATED"/>
    <property type="match status" value="1"/>
</dbReference>
<proteinExistence type="inferred from homology"/>
<dbReference type="NCBIfam" id="TIGR02050">
    <property type="entry name" value="gshA_cyan_rel"/>
    <property type="match status" value="1"/>
</dbReference>
<comment type="function">
    <text evidence="4">ATP-dependent carboxylate-amine ligase which exhibits weak glutamate--cysteine ligase activity.</text>
</comment>
<dbReference type="GO" id="GO:0004357">
    <property type="term" value="F:glutamate-cysteine ligase activity"/>
    <property type="evidence" value="ECO:0007669"/>
    <property type="project" value="UniProtKB-EC"/>
</dbReference>
<dbReference type="RefSeq" id="WP_103931417.1">
    <property type="nucleotide sequence ID" value="NZ_FNVA01000001.1"/>
</dbReference>
<reference evidence="5 6" key="1">
    <citation type="submission" date="2016-10" db="EMBL/GenBank/DDBJ databases">
        <authorList>
            <person name="de Groot N.N."/>
        </authorList>
    </citation>
    <scope>NUCLEOTIDE SEQUENCE [LARGE SCALE GENOMIC DNA]</scope>
    <source>
        <strain evidence="5 6">DSM 22489</strain>
    </source>
</reference>
<keyword evidence="2 4" id="KW-0547">Nucleotide-binding</keyword>
<keyword evidence="6" id="KW-1185">Reference proteome</keyword>
<dbReference type="Gene3D" id="3.30.590.20">
    <property type="match status" value="1"/>
</dbReference>
<dbReference type="AlphaFoldDB" id="A0A1H5T6J2"/>
<dbReference type="GO" id="GO:0005524">
    <property type="term" value="F:ATP binding"/>
    <property type="evidence" value="ECO:0007669"/>
    <property type="project" value="UniProtKB-KW"/>
</dbReference>
<dbReference type="HAMAP" id="MF_01609">
    <property type="entry name" value="Glu_cys_ligase_2"/>
    <property type="match status" value="1"/>
</dbReference>
<evidence type="ECO:0000256" key="1">
    <source>
        <dbReference type="ARBA" id="ARBA00022598"/>
    </source>
</evidence>
<keyword evidence="1 4" id="KW-0436">Ligase</keyword>